<gene>
    <name evidence="2" type="ORF">EV420DRAFT_1473815</name>
</gene>
<evidence type="ECO:0000256" key="1">
    <source>
        <dbReference type="SAM" id="MobiDB-lite"/>
    </source>
</evidence>
<sequence length="627" mass="70652">MAKIVDGGDLPVEVCEFIFRFLSLEGLRNAALASRSFRWMAQPHLFQSFSLVANNDRDAMLHFLKTGQRIGLADTIQRYDFYSSPRIASFVQTCKVEFVTWPDHDFEPVFDSLCAHLADFSELEELSLTNVVIAPQRARDISQCRPLKRLSLTACAIVSLADSDLQRKWSTQSLHVRCFEDPRLRAPQHWLSIINISTLSTLHLHSKWSSLDALEEITMIQELAALKSITLQGDEQVVKSELLPLALSKCPGLMELCILPSSRGPHALTILPPPCTVPLLAYDGPHYLLKSLLEEQRQLRHIRVMGDRWGRTCDMFDLLQDLPMLQTCAPDLQSMQLRAFPTKALCGSIASLFPRLRSLSFVLPLQTQAQEPMYALTKEPFHRALLNMVLSPDLQHLVIISMIASDYVEGREVIDTLTGKYPALRNVYLHFPDNYWMTWVKSSRLKGQGTQRGFLSTVMPSWNPCLFRALTVTVGLNRTSANSSLLEWDILIRFIGTYADQEQSTTALIRIHTIVLLFDRRHAARSARGAGTLWESHSLEPPESPTLASNETGPQGLSMDDKVLFVKHPENCTNHTCKFIPKVKLNTSEESDSSSVLTSRRDQGSYSDDFKIGIVCALRLMGVLNTK</sequence>
<dbReference type="EMBL" id="JAUEPS010000002">
    <property type="protein sequence ID" value="KAK0468048.1"/>
    <property type="molecule type" value="Genomic_DNA"/>
</dbReference>
<keyword evidence="3" id="KW-1185">Reference proteome</keyword>
<dbReference type="CDD" id="cd09917">
    <property type="entry name" value="F-box_SF"/>
    <property type="match status" value="1"/>
</dbReference>
<dbReference type="AlphaFoldDB" id="A0AA39NLW0"/>
<dbReference type="InterPro" id="IPR032675">
    <property type="entry name" value="LRR_dom_sf"/>
</dbReference>
<dbReference type="Proteomes" id="UP001175211">
    <property type="component" value="Unassembled WGS sequence"/>
</dbReference>
<accession>A0AA39NLW0</accession>
<evidence type="ECO:0000313" key="3">
    <source>
        <dbReference type="Proteomes" id="UP001175211"/>
    </source>
</evidence>
<protein>
    <recommendedName>
        <fullName evidence="4">F-box domain-containing protein</fullName>
    </recommendedName>
</protein>
<name>A0AA39NLW0_ARMTA</name>
<comment type="caution">
    <text evidence="2">The sequence shown here is derived from an EMBL/GenBank/DDBJ whole genome shotgun (WGS) entry which is preliminary data.</text>
</comment>
<feature type="region of interest" description="Disordered" evidence="1">
    <location>
        <begin position="533"/>
        <end position="553"/>
    </location>
</feature>
<evidence type="ECO:0008006" key="4">
    <source>
        <dbReference type="Google" id="ProtNLM"/>
    </source>
</evidence>
<proteinExistence type="predicted"/>
<dbReference type="RefSeq" id="XP_060338323.1">
    <property type="nucleotide sequence ID" value="XM_060469173.1"/>
</dbReference>
<dbReference type="SUPFAM" id="SSF52047">
    <property type="entry name" value="RNI-like"/>
    <property type="match status" value="1"/>
</dbReference>
<dbReference type="GeneID" id="85352721"/>
<dbReference type="InterPro" id="IPR036047">
    <property type="entry name" value="F-box-like_dom_sf"/>
</dbReference>
<dbReference type="SUPFAM" id="SSF81383">
    <property type="entry name" value="F-box domain"/>
    <property type="match status" value="1"/>
</dbReference>
<evidence type="ECO:0000313" key="2">
    <source>
        <dbReference type="EMBL" id="KAK0468048.1"/>
    </source>
</evidence>
<organism evidence="2 3">
    <name type="scientific">Armillaria tabescens</name>
    <name type="common">Ringless honey mushroom</name>
    <name type="synonym">Agaricus tabescens</name>
    <dbReference type="NCBI Taxonomy" id="1929756"/>
    <lineage>
        <taxon>Eukaryota</taxon>
        <taxon>Fungi</taxon>
        <taxon>Dikarya</taxon>
        <taxon>Basidiomycota</taxon>
        <taxon>Agaricomycotina</taxon>
        <taxon>Agaricomycetes</taxon>
        <taxon>Agaricomycetidae</taxon>
        <taxon>Agaricales</taxon>
        <taxon>Marasmiineae</taxon>
        <taxon>Physalacriaceae</taxon>
        <taxon>Desarmillaria</taxon>
    </lineage>
</organism>
<dbReference type="Gene3D" id="3.80.10.10">
    <property type="entry name" value="Ribonuclease Inhibitor"/>
    <property type="match status" value="1"/>
</dbReference>
<reference evidence="2" key="1">
    <citation type="submission" date="2023-06" db="EMBL/GenBank/DDBJ databases">
        <authorList>
            <consortium name="Lawrence Berkeley National Laboratory"/>
            <person name="Ahrendt S."/>
            <person name="Sahu N."/>
            <person name="Indic B."/>
            <person name="Wong-Bajracharya J."/>
            <person name="Merenyi Z."/>
            <person name="Ke H.-M."/>
            <person name="Monk M."/>
            <person name="Kocsube S."/>
            <person name="Drula E."/>
            <person name="Lipzen A."/>
            <person name="Balint B."/>
            <person name="Henrissat B."/>
            <person name="Andreopoulos B."/>
            <person name="Martin F.M."/>
            <person name="Harder C.B."/>
            <person name="Rigling D."/>
            <person name="Ford K.L."/>
            <person name="Foster G.D."/>
            <person name="Pangilinan J."/>
            <person name="Papanicolaou A."/>
            <person name="Barry K."/>
            <person name="LaButti K."/>
            <person name="Viragh M."/>
            <person name="Koriabine M."/>
            <person name="Yan M."/>
            <person name="Riley R."/>
            <person name="Champramary S."/>
            <person name="Plett K.L."/>
            <person name="Tsai I.J."/>
            <person name="Slot J."/>
            <person name="Sipos G."/>
            <person name="Plett J."/>
            <person name="Nagy L.G."/>
            <person name="Grigoriev I.V."/>
        </authorList>
    </citation>
    <scope>NUCLEOTIDE SEQUENCE</scope>
    <source>
        <strain evidence="2">CCBAS 213</strain>
    </source>
</reference>